<feature type="domain" description="FAD-binding" evidence="6">
    <location>
        <begin position="26"/>
        <end position="375"/>
    </location>
</feature>
<reference evidence="8" key="1">
    <citation type="submission" date="2017-05" db="EMBL/GenBank/DDBJ databases">
        <authorList>
            <person name="Song R."/>
            <person name="Chenine A.L."/>
            <person name="Ruprecht R.M."/>
        </authorList>
    </citation>
    <scope>NUCLEOTIDE SEQUENCE [LARGE SCALE GENOMIC DNA]</scope>
</reference>
<protein>
    <recommendedName>
        <fullName evidence="6">FAD-binding domain-containing protein</fullName>
    </recommendedName>
</protein>
<keyword evidence="2" id="KW-0285">Flavoprotein</keyword>
<evidence type="ECO:0000256" key="2">
    <source>
        <dbReference type="ARBA" id="ARBA00022630"/>
    </source>
</evidence>
<evidence type="ECO:0000256" key="5">
    <source>
        <dbReference type="ARBA" id="ARBA00023033"/>
    </source>
</evidence>
<keyword evidence="3" id="KW-0274">FAD</keyword>
<evidence type="ECO:0000256" key="4">
    <source>
        <dbReference type="ARBA" id="ARBA00023002"/>
    </source>
</evidence>
<name>A0A2H1FWD7_ZYMTR</name>
<dbReference type="InterPro" id="IPR050493">
    <property type="entry name" value="FAD-dep_Monooxygenase_BioMet"/>
</dbReference>
<dbReference type="GO" id="GO:0004497">
    <property type="term" value="F:monooxygenase activity"/>
    <property type="evidence" value="ECO:0007669"/>
    <property type="project" value="UniProtKB-KW"/>
</dbReference>
<dbReference type="AlphaFoldDB" id="A0A2H1FWD7"/>
<dbReference type="EMBL" id="LT854254">
    <property type="protein sequence ID" value="SMR45617.1"/>
    <property type="molecule type" value="Genomic_DNA"/>
</dbReference>
<organism evidence="7 8">
    <name type="scientific">Zymoseptoria tritici ST99CH_1E4</name>
    <dbReference type="NCBI Taxonomy" id="1276532"/>
    <lineage>
        <taxon>Eukaryota</taxon>
        <taxon>Fungi</taxon>
        <taxon>Dikarya</taxon>
        <taxon>Ascomycota</taxon>
        <taxon>Pezizomycotina</taxon>
        <taxon>Dothideomycetes</taxon>
        <taxon>Dothideomycetidae</taxon>
        <taxon>Mycosphaerellales</taxon>
        <taxon>Mycosphaerellaceae</taxon>
        <taxon>Zymoseptoria</taxon>
    </lineage>
</organism>
<keyword evidence="4" id="KW-0560">Oxidoreductase</keyword>
<evidence type="ECO:0000256" key="1">
    <source>
        <dbReference type="ARBA" id="ARBA00007992"/>
    </source>
</evidence>
<dbReference type="Gene3D" id="3.50.50.60">
    <property type="entry name" value="FAD/NAD(P)-binding domain"/>
    <property type="match status" value="1"/>
</dbReference>
<dbReference type="Pfam" id="PF01494">
    <property type="entry name" value="FAD_binding_3"/>
    <property type="match status" value="1"/>
</dbReference>
<dbReference type="PANTHER" id="PTHR13789:SF215">
    <property type="entry name" value="FAD-BINDING DOMAIN-CONTAINING PROTEIN-RELATED"/>
    <property type="match status" value="1"/>
</dbReference>
<dbReference type="Proteomes" id="UP000245764">
    <property type="component" value="Chromosome 2"/>
</dbReference>
<evidence type="ECO:0000313" key="8">
    <source>
        <dbReference type="Proteomes" id="UP000245764"/>
    </source>
</evidence>
<evidence type="ECO:0000259" key="6">
    <source>
        <dbReference type="Pfam" id="PF01494"/>
    </source>
</evidence>
<keyword evidence="5" id="KW-0503">Monooxygenase</keyword>
<evidence type="ECO:0000313" key="7">
    <source>
        <dbReference type="EMBL" id="SMR45617.1"/>
    </source>
</evidence>
<evidence type="ECO:0000256" key="3">
    <source>
        <dbReference type="ARBA" id="ARBA00022827"/>
    </source>
</evidence>
<comment type="similarity">
    <text evidence="1">Belongs to the paxM FAD-dependent monooxygenase family.</text>
</comment>
<dbReference type="SUPFAM" id="SSF54373">
    <property type="entry name" value="FAD-linked reductases, C-terminal domain"/>
    <property type="match status" value="1"/>
</dbReference>
<sequence>MTAVEGYQDFDVPLDYFNPQPDHCQLDVGIVGAGIGGLAAAIALAKSSHNITIYERSKFSNEVGAAIVVAPNCSRILDYYGFDFEKAGATVFTEMEFIDGSTLAVNHNIPCDRTAEKYHGKWYALHRSDFHAQLRDHALSYPNVQLCLDAKVEGVDTRGVLTMKNGEVAHKDLIIIADGVKSEFAHLVAGHPVINKSAGLLIYRFLADTSDILSDHRTRSLYETNPRNKMFMAAHEELKLVGYPCRNGTLQNFGFFHADDLPFDDEAVWDIEATTDDIRKDSQRLNPALQALCEHATQPRQWRLIERNKLIENLTKDNAVLIGDAAHPLLPFQGQGAAMAIEDAAVLGVLISQMSSRAEIPSRLALFQELRKDRVCAMQIFSRQQQDHASMDEAEKYVKGKLPTCPAEYHEFGLRPDVIADAKMLLQEHFVTDVISPCVL</sequence>
<dbReference type="InterPro" id="IPR002938">
    <property type="entry name" value="FAD-bd"/>
</dbReference>
<dbReference type="InterPro" id="IPR036188">
    <property type="entry name" value="FAD/NAD-bd_sf"/>
</dbReference>
<dbReference type="PANTHER" id="PTHR13789">
    <property type="entry name" value="MONOOXYGENASE"/>
    <property type="match status" value="1"/>
</dbReference>
<proteinExistence type="inferred from homology"/>
<accession>A0A2H1FWD7</accession>
<dbReference type="PRINTS" id="PR00420">
    <property type="entry name" value="RNGMNOXGNASE"/>
</dbReference>
<gene>
    <name evidence="7" type="ORF">ZT1E4_G2235</name>
</gene>
<dbReference type="SUPFAM" id="SSF51905">
    <property type="entry name" value="FAD/NAD(P)-binding domain"/>
    <property type="match status" value="1"/>
</dbReference>
<dbReference type="GO" id="GO:0071949">
    <property type="term" value="F:FAD binding"/>
    <property type="evidence" value="ECO:0007669"/>
    <property type="project" value="InterPro"/>
</dbReference>